<keyword evidence="2" id="KW-1185">Reference proteome</keyword>
<organism evidence="1 2">
    <name type="scientific">Aquamicrobium ahrensii</name>
    <dbReference type="NCBI Taxonomy" id="469551"/>
    <lineage>
        <taxon>Bacteria</taxon>
        <taxon>Pseudomonadati</taxon>
        <taxon>Pseudomonadota</taxon>
        <taxon>Alphaproteobacteria</taxon>
        <taxon>Hyphomicrobiales</taxon>
        <taxon>Phyllobacteriaceae</taxon>
        <taxon>Aquamicrobium</taxon>
    </lineage>
</organism>
<accession>A0ABV2KPY1</accession>
<dbReference type="EMBL" id="JBEPMN010000009">
    <property type="protein sequence ID" value="MET3662198.1"/>
    <property type="molecule type" value="Genomic_DNA"/>
</dbReference>
<evidence type="ECO:0000313" key="2">
    <source>
        <dbReference type="Proteomes" id="UP001549143"/>
    </source>
</evidence>
<gene>
    <name evidence="1" type="ORF">ABID44_002532</name>
</gene>
<name>A0ABV2KPY1_9HYPH</name>
<sequence>MEEDACISLRGPGFRDIALGRNAATTDMFQIEKAFRPGSLTQNSPLYI</sequence>
<comment type="caution">
    <text evidence="1">The sequence shown here is derived from an EMBL/GenBank/DDBJ whole genome shotgun (WGS) entry which is preliminary data.</text>
</comment>
<dbReference type="Proteomes" id="UP001549143">
    <property type="component" value="Unassembled WGS sequence"/>
</dbReference>
<proteinExistence type="predicted"/>
<reference evidence="1 2" key="1">
    <citation type="submission" date="2024-06" db="EMBL/GenBank/DDBJ databases">
        <title>Genomic Encyclopedia of Type Strains, Phase IV (KMG-IV): sequencing the most valuable type-strain genomes for metagenomic binning, comparative biology and taxonomic classification.</title>
        <authorList>
            <person name="Goeker M."/>
        </authorList>
    </citation>
    <scope>NUCLEOTIDE SEQUENCE [LARGE SCALE GENOMIC DNA]</scope>
    <source>
        <strain evidence="1 2">DSM 19730</strain>
    </source>
</reference>
<evidence type="ECO:0000313" key="1">
    <source>
        <dbReference type="EMBL" id="MET3662198.1"/>
    </source>
</evidence>
<protein>
    <submittedName>
        <fullName evidence="1">Uncharacterized protein</fullName>
    </submittedName>
</protein>